<feature type="compositionally biased region" description="Low complexity" evidence="1">
    <location>
        <begin position="426"/>
        <end position="442"/>
    </location>
</feature>
<reference evidence="4" key="1">
    <citation type="submission" date="2023-07" db="EMBL/GenBank/DDBJ databases">
        <title>30 novel species of actinomycetes from the DSMZ collection.</title>
        <authorList>
            <person name="Nouioui I."/>
        </authorList>
    </citation>
    <scope>NUCLEOTIDE SEQUENCE [LARGE SCALE GENOMIC DNA]</scope>
    <source>
        <strain evidence="4">DSM 44915</strain>
    </source>
</reference>
<name>A0ABU2JNB9_9ACTN</name>
<proteinExistence type="predicted"/>
<keyword evidence="2" id="KW-0472">Membrane</keyword>
<feature type="compositionally biased region" description="Gly residues" evidence="1">
    <location>
        <begin position="356"/>
        <end position="374"/>
    </location>
</feature>
<dbReference type="CDD" id="cd00688">
    <property type="entry name" value="ISOPREN_C2_like"/>
    <property type="match status" value="1"/>
</dbReference>
<dbReference type="RefSeq" id="WP_311666489.1">
    <property type="nucleotide sequence ID" value="NZ_JAVREO010000004.1"/>
</dbReference>
<keyword evidence="4" id="KW-1185">Reference proteome</keyword>
<evidence type="ECO:0000313" key="4">
    <source>
        <dbReference type="Proteomes" id="UP001183410"/>
    </source>
</evidence>
<feature type="compositionally biased region" description="Gly residues" evidence="1">
    <location>
        <begin position="412"/>
        <end position="422"/>
    </location>
</feature>
<protein>
    <submittedName>
        <fullName evidence="3">Terpene cyclase/mutase family protein</fullName>
    </submittedName>
</protein>
<feature type="transmembrane region" description="Helical" evidence="2">
    <location>
        <begin position="483"/>
        <end position="501"/>
    </location>
</feature>
<accession>A0ABU2JNB9</accession>
<sequence>MTQTSVDQPTRLRRGRPWRGALALAGSAVLTGTLLVPGGARADAPPELASPAEAAVAWSVAQLTDGTHASADHGLTADLVLAFAATGTAGDAAERATDWLAANAADYARRGGPDAVNAGGTAKLALVASVQHRDPGDFGGLDLTGLLLERLNADGRFTDAAPTGDMSNQFSQSLAVLALNREGELPDSAVEFLASTRCDSGGFPLSLSRRPDRCNPDTDSTGMAVQALVDAGRTADAEPALDWLEGQQQANGGFGYNATSAPNSNSTALAVQALLAGGRTEAAASGVSWLRGLQAGCAAPAADRGGVGYMDPEIDGMALRATAQVIPALAGKPLGEIDGAGADPTPGVIDCAPDDGTGGGTQGTSDGGDQGADGGASDAGAANGGTDGGTDGGADAGQANGGADGGTSDAGTDGGLAGGASDGDGTEPPGGDPAEPGATLGTTTGGSDGGLDGGVSGDDSGLTAGGTDRDGNLASTGSSVLPLLGWAAALLAAGGGAWALAHRHRRRTAAH</sequence>
<evidence type="ECO:0000256" key="1">
    <source>
        <dbReference type="SAM" id="MobiDB-lite"/>
    </source>
</evidence>
<dbReference type="SUPFAM" id="SSF48239">
    <property type="entry name" value="Terpenoid cyclases/Protein prenyltransferases"/>
    <property type="match status" value="1"/>
</dbReference>
<dbReference type="InterPro" id="IPR008930">
    <property type="entry name" value="Terpenoid_cyclase/PrenylTrfase"/>
</dbReference>
<feature type="compositionally biased region" description="Gly residues" evidence="1">
    <location>
        <begin position="382"/>
        <end position="405"/>
    </location>
</feature>
<gene>
    <name evidence="3" type="ORF">RM844_09195</name>
</gene>
<dbReference type="EMBL" id="JAVREO010000004">
    <property type="protein sequence ID" value="MDT0266472.1"/>
    <property type="molecule type" value="Genomic_DNA"/>
</dbReference>
<comment type="caution">
    <text evidence="3">The sequence shown here is derived from an EMBL/GenBank/DDBJ whole genome shotgun (WGS) entry which is preliminary data.</text>
</comment>
<feature type="region of interest" description="Disordered" evidence="1">
    <location>
        <begin position="337"/>
        <end position="470"/>
    </location>
</feature>
<organism evidence="3 4">
    <name type="scientific">Streptomyces chisholmiae</name>
    <dbReference type="NCBI Taxonomy" id="3075540"/>
    <lineage>
        <taxon>Bacteria</taxon>
        <taxon>Bacillati</taxon>
        <taxon>Actinomycetota</taxon>
        <taxon>Actinomycetes</taxon>
        <taxon>Kitasatosporales</taxon>
        <taxon>Streptomycetaceae</taxon>
        <taxon>Streptomyces</taxon>
    </lineage>
</organism>
<evidence type="ECO:0000313" key="3">
    <source>
        <dbReference type="EMBL" id="MDT0266472.1"/>
    </source>
</evidence>
<keyword evidence="2" id="KW-1133">Transmembrane helix</keyword>
<keyword evidence="2" id="KW-0812">Transmembrane</keyword>
<evidence type="ECO:0000256" key="2">
    <source>
        <dbReference type="SAM" id="Phobius"/>
    </source>
</evidence>
<dbReference type="Proteomes" id="UP001183410">
    <property type="component" value="Unassembled WGS sequence"/>
</dbReference>
<dbReference type="Gene3D" id="1.50.10.20">
    <property type="match status" value="1"/>
</dbReference>
<feature type="compositionally biased region" description="Gly residues" evidence="1">
    <location>
        <begin position="443"/>
        <end position="456"/>
    </location>
</feature>